<sequence length="101" mass="11108">MGSKKVTYTEMHDPRLDPVDVIGGSLDIGRKRLKGFARNHGILRGFGPVADGDRQGRACAIIAPKQRKNRMTVSTGAISTSDCPPRDVLFRDLLRHSHQNA</sequence>
<proteinExistence type="predicted"/>
<organism evidence="1 2">
    <name type="scientific">Gluconobacter sphaericus NBRC 12467</name>
    <dbReference type="NCBI Taxonomy" id="1307951"/>
    <lineage>
        <taxon>Bacteria</taxon>
        <taxon>Pseudomonadati</taxon>
        <taxon>Pseudomonadota</taxon>
        <taxon>Alphaproteobacteria</taxon>
        <taxon>Acetobacterales</taxon>
        <taxon>Acetobacteraceae</taxon>
        <taxon>Gluconobacter</taxon>
    </lineage>
</organism>
<dbReference type="AlphaFoldDB" id="A0AA37WCT5"/>
<protein>
    <submittedName>
        <fullName evidence="1">Uncharacterized protein</fullName>
    </submittedName>
</protein>
<dbReference type="Proteomes" id="UP001156708">
    <property type="component" value="Unassembled WGS sequence"/>
</dbReference>
<evidence type="ECO:0000313" key="2">
    <source>
        <dbReference type="Proteomes" id="UP001156708"/>
    </source>
</evidence>
<evidence type="ECO:0000313" key="1">
    <source>
        <dbReference type="EMBL" id="GLQ86408.1"/>
    </source>
</evidence>
<accession>A0AA37WCT5</accession>
<gene>
    <name evidence="1" type="ORF">GCM10007872_33230</name>
</gene>
<name>A0AA37WCT5_9PROT</name>
<dbReference type="EMBL" id="BSNZ01000063">
    <property type="protein sequence ID" value="GLQ86408.1"/>
    <property type="molecule type" value="Genomic_DNA"/>
</dbReference>
<reference evidence="2" key="1">
    <citation type="journal article" date="2019" name="Int. J. Syst. Evol. Microbiol.">
        <title>The Global Catalogue of Microorganisms (GCM) 10K type strain sequencing project: providing services to taxonomists for standard genome sequencing and annotation.</title>
        <authorList>
            <consortium name="The Broad Institute Genomics Platform"/>
            <consortium name="The Broad Institute Genome Sequencing Center for Infectious Disease"/>
            <person name="Wu L."/>
            <person name="Ma J."/>
        </authorList>
    </citation>
    <scope>NUCLEOTIDE SEQUENCE [LARGE SCALE GENOMIC DNA]</scope>
    <source>
        <strain evidence="2">NBRC 12467</strain>
    </source>
</reference>
<comment type="caution">
    <text evidence="1">The sequence shown here is derived from an EMBL/GenBank/DDBJ whole genome shotgun (WGS) entry which is preliminary data.</text>
</comment>
<keyword evidence="2" id="KW-1185">Reference proteome</keyword>